<dbReference type="AlphaFoldDB" id="A0A1M7RT00"/>
<dbReference type="Pfam" id="PF03772">
    <property type="entry name" value="Competence"/>
    <property type="match status" value="1"/>
</dbReference>
<feature type="transmembrane region" description="Helical" evidence="7">
    <location>
        <begin position="505"/>
        <end position="524"/>
    </location>
</feature>
<dbReference type="InterPro" id="IPR052159">
    <property type="entry name" value="Competence_DNA_uptake"/>
</dbReference>
<keyword evidence="2" id="KW-1003">Cell membrane</keyword>
<evidence type="ECO:0000259" key="8">
    <source>
        <dbReference type="Pfam" id="PF03772"/>
    </source>
</evidence>
<keyword evidence="11" id="KW-1185">Reference proteome</keyword>
<comment type="subcellular location">
    <subcellularLocation>
        <location evidence="1">Cell membrane</location>
        <topology evidence="1">Multi-pass membrane protein</topology>
    </subcellularLocation>
</comment>
<feature type="region of interest" description="Disordered" evidence="6">
    <location>
        <begin position="590"/>
        <end position="611"/>
    </location>
</feature>
<organism evidence="10 11">
    <name type="scientific">Oceanicella actignis</name>
    <dbReference type="NCBI Taxonomy" id="1189325"/>
    <lineage>
        <taxon>Bacteria</taxon>
        <taxon>Pseudomonadati</taxon>
        <taxon>Pseudomonadota</taxon>
        <taxon>Alphaproteobacteria</taxon>
        <taxon>Rhodobacterales</taxon>
        <taxon>Paracoccaceae</taxon>
        <taxon>Oceanicella</taxon>
    </lineage>
</organism>
<evidence type="ECO:0000259" key="9">
    <source>
        <dbReference type="Pfam" id="PF13567"/>
    </source>
</evidence>
<dbReference type="PANTHER" id="PTHR30619:SF1">
    <property type="entry name" value="RECOMBINATION PROTEIN 2"/>
    <property type="match status" value="1"/>
</dbReference>
<evidence type="ECO:0000256" key="2">
    <source>
        <dbReference type="ARBA" id="ARBA00022475"/>
    </source>
</evidence>
<feature type="transmembrane region" description="Helical" evidence="7">
    <location>
        <begin position="446"/>
        <end position="467"/>
    </location>
</feature>
<reference evidence="10 11" key="1">
    <citation type="submission" date="2016-12" db="EMBL/GenBank/DDBJ databases">
        <authorList>
            <person name="Song W.-J."/>
            <person name="Kurnit D.M."/>
        </authorList>
    </citation>
    <scope>NUCLEOTIDE SEQUENCE [LARGE SCALE GENOMIC DNA]</scope>
    <source>
        <strain evidence="10 11">CGMCC 1.10808</strain>
    </source>
</reference>
<dbReference type="Pfam" id="PF13567">
    <property type="entry name" value="DUF4131"/>
    <property type="match status" value="1"/>
</dbReference>
<feature type="domain" description="ComEC/Rec2-related protein" evidence="8">
    <location>
        <begin position="243"/>
        <end position="527"/>
    </location>
</feature>
<evidence type="ECO:0000256" key="1">
    <source>
        <dbReference type="ARBA" id="ARBA00004651"/>
    </source>
</evidence>
<evidence type="ECO:0000256" key="7">
    <source>
        <dbReference type="SAM" id="Phobius"/>
    </source>
</evidence>
<proteinExistence type="predicted"/>
<feature type="transmembrane region" description="Helical" evidence="7">
    <location>
        <begin position="17"/>
        <end position="33"/>
    </location>
</feature>
<dbReference type="InterPro" id="IPR004477">
    <property type="entry name" value="ComEC_N"/>
</dbReference>
<dbReference type="RefSeq" id="WP_083581052.1">
    <property type="nucleotide sequence ID" value="NZ_FOHL01000002.1"/>
</dbReference>
<dbReference type="NCBIfam" id="TIGR00360">
    <property type="entry name" value="ComEC_N-term"/>
    <property type="match status" value="1"/>
</dbReference>
<feature type="transmembrane region" description="Helical" evidence="7">
    <location>
        <begin position="266"/>
        <end position="292"/>
    </location>
</feature>
<evidence type="ECO:0000313" key="11">
    <source>
        <dbReference type="Proteomes" id="UP000184066"/>
    </source>
</evidence>
<dbReference type="PANTHER" id="PTHR30619">
    <property type="entry name" value="DNA INTERNALIZATION/COMPETENCE PROTEIN COMEC/REC2"/>
    <property type="match status" value="1"/>
</dbReference>
<feature type="transmembrane region" description="Helical" evidence="7">
    <location>
        <begin position="347"/>
        <end position="364"/>
    </location>
</feature>
<protein>
    <submittedName>
        <fullName evidence="10">Competence protein ComEC</fullName>
    </submittedName>
</protein>
<accession>A0A1M7RT00</accession>
<evidence type="ECO:0000256" key="3">
    <source>
        <dbReference type="ARBA" id="ARBA00022692"/>
    </source>
</evidence>
<dbReference type="STRING" id="1189325.SAMN04488119_102433"/>
<evidence type="ECO:0000256" key="4">
    <source>
        <dbReference type="ARBA" id="ARBA00022989"/>
    </source>
</evidence>
<feature type="transmembrane region" description="Helical" evidence="7">
    <location>
        <begin position="474"/>
        <end position="493"/>
    </location>
</feature>
<gene>
    <name evidence="10" type="ORF">SAMN05216200_10185</name>
</gene>
<evidence type="ECO:0000313" key="10">
    <source>
        <dbReference type="EMBL" id="SHN49256.1"/>
    </source>
</evidence>
<name>A0A1M7RT00_9RHOB</name>
<evidence type="ECO:0000256" key="6">
    <source>
        <dbReference type="SAM" id="MobiDB-lite"/>
    </source>
</evidence>
<dbReference type="Proteomes" id="UP000184066">
    <property type="component" value="Unassembled WGS sequence"/>
</dbReference>
<evidence type="ECO:0000256" key="5">
    <source>
        <dbReference type="ARBA" id="ARBA00023136"/>
    </source>
</evidence>
<dbReference type="OrthoDB" id="9790149at2"/>
<feature type="transmembrane region" description="Helical" evidence="7">
    <location>
        <begin position="40"/>
        <end position="59"/>
    </location>
</feature>
<dbReference type="InterPro" id="IPR025405">
    <property type="entry name" value="DUF4131"/>
</dbReference>
<dbReference type="GO" id="GO:0005886">
    <property type="term" value="C:plasma membrane"/>
    <property type="evidence" value="ECO:0007669"/>
    <property type="project" value="UniProtKB-SubCell"/>
</dbReference>
<feature type="transmembrane region" description="Helical" evidence="7">
    <location>
        <begin position="370"/>
        <end position="389"/>
    </location>
</feature>
<keyword evidence="4 7" id="KW-1133">Transmembrane helix</keyword>
<feature type="domain" description="DUF4131" evidence="9">
    <location>
        <begin position="43"/>
        <end position="196"/>
    </location>
</feature>
<keyword evidence="5 7" id="KW-0472">Membrane</keyword>
<dbReference type="EMBL" id="FRDL01000001">
    <property type="protein sequence ID" value="SHN49256.1"/>
    <property type="molecule type" value="Genomic_DNA"/>
</dbReference>
<feature type="transmembrane region" description="Helical" evidence="7">
    <location>
        <begin position="304"/>
        <end position="326"/>
    </location>
</feature>
<sequence length="696" mass="72354">MRREDLVDWLLRERRRAALWAPVCFGFGSWVYFQGPDEPGAWALSAATAAAAALIPAAFAGRAPWLRLALMALGLLCAGFSAAGLRARAVAAPVLPAATDATVEGRIVEITRSRTDMRRVMLEDVIIYGLARADTPRRVRVSLLEGDFARDVRVGERVALYARIGPPAPPVEPGGFDFRRWAWFHGVGGVGFARGPAMPAPPAELQGPLARAQDWIGRARGAIARAIQAAVPGERGAFAAAILVGVREGVTQEALQALRDSNLAHLLAISGLHMGLLSALVFAVARMALALIPAAALRVEPKKAAAAAAMAAGLVYLVLSGASVATQRAFLMAAVALTALMIDRAAISLRALAAAALVILLLRPESLFDAGFQMSFAATGALIAFYEWVRERGLTQSPEQRPGLPWRIGRIAAGVALTSLIAGMATAPFAAAAFNRLPLYGLPANMIAVPVMSFWVMPAAVLAAALAPLGAAGPALWAMGEGIGVILHVARLAAQMPDAVRPVVAPPEGALALIALGGLWLCLWRTRMRLGGAAALAAGLAMWAQGGDRPELLIAPEGQAIGLMGPEGRAVDRARGAGYAIETWLARDGDGADQKTAAARPGLERDKTGARGEMSNGWRVALAGRRAPDPAALCAPRTLLILPRRPGPAPEGGCLALTDAELARLGAAAVRPDGDALRIEGALPAARGRLWGGGGG</sequence>
<feature type="transmembrane region" description="Helical" evidence="7">
    <location>
        <begin position="410"/>
        <end position="434"/>
    </location>
</feature>
<keyword evidence="3 7" id="KW-0812">Transmembrane</keyword>